<feature type="region of interest" description="Disordered" evidence="6">
    <location>
        <begin position="318"/>
        <end position="345"/>
    </location>
</feature>
<evidence type="ECO:0000313" key="8">
    <source>
        <dbReference type="EMBL" id="KAK4210243.1"/>
    </source>
</evidence>
<protein>
    <submittedName>
        <fullName evidence="8">Uncharacterized protein</fullName>
    </submittedName>
</protein>
<feature type="transmembrane region" description="Helical" evidence="7">
    <location>
        <begin position="762"/>
        <end position="782"/>
    </location>
</feature>
<keyword evidence="5" id="KW-0175">Coiled coil</keyword>
<feature type="region of interest" description="Disordered" evidence="6">
    <location>
        <begin position="849"/>
        <end position="868"/>
    </location>
</feature>
<evidence type="ECO:0000256" key="6">
    <source>
        <dbReference type="SAM" id="MobiDB-lite"/>
    </source>
</evidence>
<dbReference type="InterPro" id="IPR050829">
    <property type="entry name" value="CorA_MIT"/>
</dbReference>
<dbReference type="InterPro" id="IPR002523">
    <property type="entry name" value="MgTranspt_CorA/ZnTranspt_ZntB"/>
</dbReference>
<dbReference type="GO" id="GO:0016020">
    <property type="term" value="C:membrane"/>
    <property type="evidence" value="ECO:0007669"/>
    <property type="project" value="UniProtKB-SubCell"/>
</dbReference>
<comment type="caution">
    <text evidence="8">The sequence shown here is derived from an EMBL/GenBank/DDBJ whole genome shotgun (WGS) entry which is preliminary data.</text>
</comment>
<sequence>MQSTYAIQDQYVDPVPPTDAWATFLAARFSQRPSLYENFPGPEKELVRKELRRVRYLREYFAAHRLSPGDTLPLASSLEKAHKIWRDGAIRCCKDSLASIERELPKADFRVRRPLLLRNRTILRQVEQWQSNGYLDLQKAMSPGTYVSGLEAADDSVDDDPRKSDYGYNGWVMVFEEGKGGVTLDHPDCHGKFPHQKIAMQKLLYDKQNTPLRRAAVGDGGDCKQLRYFHLQANNMKWVEDAVARYYGEDGGELGRNRSLLGKRRLPYHTGGSGAGKKESKTERLLKRELWHCQERGGVDTHLPPHSRQIRPRCALVPSPEGRDVDAANVSHPGNQQQSGGFFRSASSPQDVVLFMPYLHWEIEKRLVRMTNVTRKTRQNKEREFAFERRNKRRGTWGSVVEQATKRAKRIDSTATDPDNDTPRNEDSPSWRPRSPLGSYLWLASKLYQLIDEAADWRLIGDHLYTESPLHIRRTLEQYYYWTAEDTTQRDRQQVVYRGTWMHNDPEAIPRVVMVDQLWLYILDENTIISAFPRRWGRNKPDPSAVHRAIRDHLGAIDTRSQIKSIYDLALVIIDECSRVFFDRTKPDLRPEMVDIYSSAISKIAEKKTEAYERFGRDVKRMNALDPLQTAEELLRKSLNIKYEWSVLMEAQNVIDQLQIMQEIFTQQIVVMGDFERALRGILAASSVAEESSRFKSTVERAAALITEMKLRRDELANLEKRQANTRSQLRELLDMKQQQSGIIEAKAAIRRADESVLQGRSIVVFTVVTIFFLPLSFFAAVFGMNTRELNDGYMTLNTQLLYMFVLSSIVISISLALAFSSWARTVLFGGFRLSYAFIGHRIATLTAGRGGGNGGRNTGGKTVKGKHLHGASSKALREFMLAKQREWEESKENGYYGASSGLPFHRRASGTGPKNERRRSSGGWTSGQFSVSSVRFWRRPSRPEEEEIEG</sequence>
<keyword evidence="9" id="KW-1185">Reference proteome</keyword>
<evidence type="ECO:0000256" key="5">
    <source>
        <dbReference type="SAM" id="Coils"/>
    </source>
</evidence>
<dbReference type="Gene3D" id="1.20.58.340">
    <property type="entry name" value="Magnesium transport protein CorA, transmembrane region"/>
    <property type="match status" value="1"/>
</dbReference>
<organism evidence="8 9">
    <name type="scientific">Rhypophila decipiens</name>
    <dbReference type="NCBI Taxonomy" id="261697"/>
    <lineage>
        <taxon>Eukaryota</taxon>
        <taxon>Fungi</taxon>
        <taxon>Dikarya</taxon>
        <taxon>Ascomycota</taxon>
        <taxon>Pezizomycotina</taxon>
        <taxon>Sordariomycetes</taxon>
        <taxon>Sordariomycetidae</taxon>
        <taxon>Sordariales</taxon>
        <taxon>Naviculisporaceae</taxon>
        <taxon>Rhypophila</taxon>
    </lineage>
</organism>
<dbReference type="AlphaFoldDB" id="A0AAN6Y0B9"/>
<evidence type="ECO:0000256" key="2">
    <source>
        <dbReference type="ARBA" id="ARBA00022692"/>
    </source>
</evidence>
<dbReference type="EMBL" id="MU858180">
    <property type="protein sequence ID" value="KAK4210243.1"/>
    <property type="molecule type" value="Genomic_DNA"/>
</dbReference>
<dbReference type="PANTHER" id="PTHR47685">
    <property type="entry name" value="MAGNESIUM TRANSPORT PROTEIN CORA"/>
    <property type="match status" value="1"/>
</dbReference>
<evidence type="ECO:0000313" key="9">
    <source>
        <dbReference type="Proteomes" id="UP001301769"/>
    </source>
</evidence>
<feature type="compositionally biased region" description="Gly residues" evidence="6">
    <location>
        <begin position="849"/>
        <end position="859"/>
    </location>
</feature>
<dbReference type="InterPro" id="IPR045863">
    <property type="entry name" value="CorA_TM1_TM2"/>
</dbReference>
<accession>A0AAN6Y0B9</accession>
<evidence type="ECO:0000256" key="4">
    <source>
        <dbReference type="ARBA" id="ARBA00023136"/>
    </source>
</evidence>
<keyword evidence="2 7" id="KW-0812">Transmembrane</keyword>
<dbReference type="Proteomes" id="UP001301769">
    <property type="component" value="Unassembled WGS sequence"/>
</dbReference>
<dbReference type="Pfam" id="PF01544">
    <property type="entry name" value="CorA"/>
    <property type="match status" value="1"/>
</dbReference>
<gene>
    <name evidence="8" type="ORF">QBC37DRAFT_292866</name>
</gene>
<evidence type="ECO:0000256" key="7">
    <source>
        <dbReference type="SAM" id="Phobius"/>
    </source>
</evidence>
<feature type="region of interest" description="Disordered" evidence="6">
    <location>
        <begin position="899"/>
        <end position="929"/>
    </location>
</feature>
<proteinExistence type="predicted"/>
<reference evidence="8" key="1">
    <citation type="journal article" date="2023" name="Mol. Phylogenet. Evol.">
        <title>Genome-scale phylogeny and comparative genomics of the fungal order Sordariales.</title>
        <authorList>
            <person name="Hensen N."/>
            <person name="Bonometti L."/>
            <person name="Westerberg I."/>
            <person name="Brannstrom I.O."/>
            <person name="Guillou S."/>
            <person name="Cros-Aarteil S."/>
            <person name="Calhoun S."/>
            <person name="Haridas S."/>
            <person name="Kuo A."/>
            <person name="Mondo S."/>
            <person name="Pangilinan J."/>
            <person name="Riley R."/>
            <person name="LaButti K."/>
            <person name="Andreopoulos B."/>
            <person name="Lipzen A."/>
            <person name="Chen C."/>
            <person name="Yan M."/>
            <person name="Daum C."/>
            <person name="Ng V."/>
            <person name="Clum A."/>
            <person name="Steindorff A."/>
            <person name="Ohm R.A."/>
            <person name="Martin F."/>
            <person name="Silar P."/>
            <person name="Natvig D.O."/>
            <person name="Lalanne C."/>
            <person name="Gautier V."/>
            <person name="Ament-Velasquez S.L."/>
            <person name="Kruys A."/>
            <person name="Hutchinson M.I."/>
            <person name="Powell A.J."/>
            <person name="Barry K."/>
            <person name="Miller A.N."/>
            <person name="Grigoriev I.V."/>
            <person name="Debuchy R."/>
            <person name="Gladieux P."/>
            <person name="Hiltunen Thoren M."/>
            <person name="Johannesson H."/>
        </authorList>
    </citation>
    <scope>NUCLEOTIDE SEQUENCE</scope>
    <source>
        <strain evidence="8">PSN293</strain>
    </source>
</reference>
<feature type="coiled-coil region" evidence="5">
    <location>
        <begin position="702"/>
        <end position="736"/>
    </location>
</feature>
<keyword evidence="3 7" id="KW-1133">Transmembrane helix</keyword>
<dbReference type="GO" id="GO:0046873">
    <property type="term" value="F:metal ion transmembrane transporter activity"/>
    <property type="evidence" value="ECO:0007669"/>
    <property type="project" value="InterPro"/>
</dbReference>
<feature type="compositionally biased region" description="Polar residues" evidence="6">
    <location>
        <begin position="332"/>
        <end position="345"/>
    </location>
</feature>
<reference evidence="8" key="2">
    <citation type="submission" date="2023-05" db="EMBL/GenBank/DDBJ databases">
        <authorList>
            <consortium name="Lawrence Berkeley National Laboratory"/>
            <person name="Steindorff A."/>
            <person name="Hensen N."/>
            <person name="Bonometti L."/>
            <person name="Westerberg I."/>
            <person name="Brannstrom I.O."/>
            <person name="Guillou S."/>
            <person name="Cros-Aarteil S."/>
            <person name="Calhoun S."/>
            <person name="Haridas S."/>
            <person name="Kuo A."/>
            <person name="Mondo S."/>
            <person name="Pangilinan J."/>
            <person name="Riley R."/>
            <person name="Labutti K."/>
            <person name="Andreopoulos B."/>
            <person name="Lipzen A."/>
            <person name="Chen C."/>
            <person name="Yanf M."/>
            <person name="Daum C."/>
            <person name="Ng V."/>
            <person name="Clum A."/>
            <person name="Ohm R."/>
            <person name="Martin F."/>
            <person name="Silar P."/>
            <person name="Natvig D."/>
            <person name="Lalanne C."/>
            <person name="Gautier V."/>
            <person name="Ament-Velasquez S.L."/>
            <person name="Kruys A."/>
            <person name="Hutchinson M.I."/>
            <person name="Powell A.J."/>
            <person name="Barry K."/>
            <person name="Miller A.N."/>
            <person name="Grigoriev I.V."/>
            <person name="Debuchy R."/>
            <person name="Gladieux P."/>
            <person name="Thoren M.H."/>
            <person name="Johannesson H."/>
        </authorList>
    </citation>
    <scope>NUCLEOTIDE SEQUENCE</scope>
    <source>
        <strain evidence="8">PSN293</strain>
    </source>
</reference>
<comment type="subcellular location">
    <subcellularLocation>
        <location evidence="1">Membrane</location>
        <topology evidence="1">Multi-pass membrane protein</topology>
    </subcellularLocation>
</comment>
<feature type="transmembrane region" description="Helical" evidence="7">
    <location>
        <begin position="802"/>
        <end position="824"/>
    </location>
</feature>
<keyword evidence="4 7" id="KW-0472">Membrane</keyword>
<evidence type="ECO:0000256" key="1">
    <source>
        <dbReference type="ARBA" id="ARBA00004141"/>
    </source>
</evidence>
<dbReference type="PANTHER" id="PTHR47685:SF1">
    <property type="entry name" value="MAGNESIUM TRANSPORT PROTEIN CORA"/>
    <property type="match status" value="1"/>
</dbReference>
<evidence type="ECO:0000256" key="3">
    <source>
        <dbReference type="ARBA" id="ARBA00022989"/>
    </source>
</evidence>
<feature type="region of interest" description="Disordered" evidence="6">
    <location>
        <begin position="396"/>
        <end position="433"/>
    </location>
</feature>
<name>A0AAN6Y0B9_9PEZI</name>
<dbReference type="SUPFAM" id="SSF144083">
    <property type="entry name" value="Magnesium transport protein CorA, transmembrane region"/>
    <property type="match status" value="1"/>
</dbReference>